<dbReference type="GO" id="GO:0004497">
    <property type="term" value="F:monooxygenase activity"/>
    <property type="evidence" value="ECO:0007669"/>
    <property type="project" value="UniProtKB-KW"/>
</dbReference>
<sequence>MSNFNVIIVGGGLAGPLLASGLLRKGVKVDLYERLEEHAKRDGYTIRVSQPCLQAFEDCLDADAFDQIKRRMGHFEGNQETTPIWYDYRMKPLLNMSRFSTNYHGSSPMDRVVLRDTIMQKPVKYEMIKTESGQEKVRVWFQDGTSADGDVLIAADGNHSRDRQEEVKEDDEDLDFDNQTASFTFSMSLPTADCPPDILERDTNETWKFLSEAIPDWHQDYYDKAKFINCGHSRDIIEVVRGQEIHTFRPRAAVRPSLDWRKNVRSPQEPLRGHPRVWLMGDAMHAMMPNRGMGGNQAMLDTKVIVPFLERLNYLAKKTGSVSEEAIGVACDEYEREMIPCSFDRLGGGEWRNETHHGFKALFGKS</sequence>
<feature type="domain" description="FAD-binding" evidence="6">
    <location>
        <begin position="273"/>
        <end position="302"/>
    </location>
</feature>
<dbReference type="PRINTS" id="PR00420">
    <property type="entry name" value="RNGMNOXGNASE"/>
</dbReference>
<dbReference type="PANTHER" id="PTHR47178">
    <property type="entry name" value="MONOOXYGENASE, FAD-BINDING"/>
    <property type="match status" value="1"/>
</dbReference>
<dbReference type="GO" id="GO:0071949">
    <property type="term" value="F:FAD binding"/>
    <property type="evidence" value="ECO:0007669"/>
    <property type="project" value="InterPro"/>
</dbReference>
<dbReference type="PANTHER" id="PTHR47178:SF5">
    <property type="entry name" value="FAD-BINDING DOMAIN-CONTAINING PROTEIN"/>
    <property type="match status" value="1"/>
</dbReference>
<dbReference type="OMA" id="RGHPRVW"/>
<dbReference type="InterPro" id="IPR002938">
    <property type="entry name" value="FAD-bd"/>
</dbReference>
<gene>
    <name evidence="7" type="ORF">FCULG_00011221</name>
</gene>
<proteinExistence type="predicted"/>
<keyword evidence="4" id="KW-0560">Oxidoreductase</keyword>
<protein>
    <recommendedName>
        <fullName evidence="6">FAD-binding domain-containing protein</fullName>
    </recommendedName>
</protein>
<keyword evidence="2" id="KW-0285">Flavoprotein</keyword>
<dbReference type="AlphaFoldDB" id="A0A2T4H585"/>
<evidence type="ECO:0000256" key="2">
    <source>
        <dbReference type="ARBA" id="ARBA00022630"/>
    </source>
</evidence>
<evidence type="ECO:0000256" key="4">
    <source>
        <dbReference type="ARBA" id="ARBA00023002"/>
    </source>
</evidence>
<keyword evidence="3" id="KW-0274">FAD</keyword>
<dbReference type="Gene3D" id="3.50.50.60">
    <property type="entry name" value="FAD/NAD(P)-binding domain"/>
    <property type="match status" value="2"/>
</dbReference>
<comment type="caution">
    <text evidence="7">The sequence shown here is derived from an EMBL/GenBank/DDBJ whole genome shotgun (WGS) entry which is preliminary data.</text>
</comment>
<evidence type="ECO:0000313" key="7">
    <source>
        <dbReference type="EMBL" id="PTD10974.1"/>
    </source>
</evidence>
<evidence type="ECO:0000256" key="3">
    <source>
        <dbReference type="ARBA" id="ARBA00022827"/>
    </source>
</evidence>
<keyword evidence="5" id="KW-0503">Monooxygenase</keyword>
<evidence type="ECO:0000256" key="1">
    <source>
        <dbReference type="ARBA" id="ARBA00001974"/>
    </source>
</evidence>
<dbReference type="InterPro" id="IPR036188">
    <property type="entry name" value="FAD/NAD-bd_sf"/>
</dbReference>
<dbReference type="Proteomes" id="UP000241587">
    <property type="component" value="Unassembled WGS sequence"/>
</dbReference>
<dbReference type="Pfam" id="PF01494">
    <property type="entry name" value="FAD_binding_3"/>
    <property type="match status" value="1"/>
</dbReference>
<organism evidence="7 8">
    <name type="scientific">Fusarium culmorum</name>
    <dbReference type="NCBI Taxonomy" id="5516"/>
    <lineage>
        <taxon>Eukaryota</taxon>
        <taxon>Fungi</taxon>
        <taxon>Dikarya</taxon>
        <taxon>Ascomycota</taxon>
        <taxon>Pezizomycotina</taxon>
        <taxon>Sordariomycetes</taxon>
        <taxon>Hypocreomycetidae</taxon>
        <taxon>Hypocreales</taxon>
        <taxon>Nectriaceae</taxon>
        <taxon>Fusarium</taxon>
    </lineage>
</organism>
<comment type="cofactor">
    <cofactor evidence="1">
        <name>FAD</name>
        <dbReference type="ChEBI" id="CHEBI:57692"/>
    </cofactor>
</comment>
<dbReference type="SUPFAM" id="SSF51905">
    <property type="entry name" value="FAD/NAD(P)-binding domain"/>
    <property type="match status" value="1"/>
</dbReference>
<evidence type="ECO:0000313" key="8">
    <source>
        <dbReference type="Proteomes" id="UP000241587"/>
    </source>
</evidence>
<reference evidence="7 8" key="1">
    <citation type="submission" date="2018-02" db="EMBL/GenBank/DDBJ databases">
        <title>Fusarium culmorum secondary metabolites in fungal-bacterial-plant interactions.</title>
        <authorList>
            <person name="Schmidt R."/>
        </authorList>
    </citation>
    <scope>NUCLEOTIDE SEQUENCE [LARGE SCALE GENOMIC DNA]</scope>
    <source>
        <strain evidence="7 8">PV</strain>
    </source>
</reference>
<keyword evidence="8" id="KW-1185">Reference proteome</keyword>
<evidence type="ECO:0000256" key="5">
    <source>
        <dbReference type="ARBA" id="ARBA00023033"/>
    </source>
</evidence>
<dbReference type="OrthoDB" id="655030at2759"/>
<name>A0A2T4H585_FUSCU</name>
<evidence type="ECO:0000259" key="6">
    <source>
        <dbReference type="Pfam" id="PF01494"/>
    </source>
</evidence>
<accession>A0A2T4H585</accession>
<dbReference type="EMBL" id="PVEM01000002">
    <property type="protein sequence ID" value="PTD10974.1"/>
    <property type="molecule type" value="Genomic_DNA"/>
</dbReference>